<accession>A0ABD5TBA2</accession>
<dbReference type="PANTHER" id="PTHR21310">
    <property type="entry name" value="AMINOGLYCOSIDE PHOSPHOTRANSFERASE-RELATED-RELATED"/>
    <property type="match status" value="1"/>
</dbReference>
<evidence type="ECO:0000259" key="1">
    <source>
        <dbReference type="Pfam" id="PF01636"/>
    </source>
</evidence>
<feature type="domain" description="Aminoglycoside phosphotransferase" evidence="1">
    <location>
        <begin position="51"/>
        <end position="303"/>
    </location>
</feature>
<evidence type="ECO:0000313" key="3">
    <source>
        <dbReference type="Proteomes" id="UP001596443"/>
    </source>
</evidence>
<evidence type="ECO:0000313" key="2">
    <source>
        <dbReference type="EMBL" id="MFC6784685.1"/>
    </source>
</evidence>
<name>A0ABD5TBA2_9EURY</name>
<gene>
    <name evidence="2" type="ORF">ACFQFD_01370</name>
</gene>
<keyword evidence="3" id="KW-1185">Reference proteome</keyword>
<dbReference type="Pfam" id="PF01636">
    <property type="entry name" value="APH"/>
    <property type="match status" value="1"/>
</dbReference>
<sequence length="360" mass="40826">MTEEAPGSDTEQVSDSGVRGMVAEIEPEWRVTAIERSPHGTDLVAILDVRTPERRSVVLKATTADFVDPIVARSEPRLLELVHRETTIPVPEVFGYCDDHDRYPAPFYVMEYVEGENYEGKLAELSEAARETLLREAGENLAELHELGSLPAAGKIGVQDGELCVLDTDDHPRHDDFREAVLADCEETLDRLADGGFYPNLTDDPERFADLVPELREYVRERIPALPAPEEPTYCHWDYRIGNLLIEPDTGRTCAVLDWANLSSAEPAYNLAQTEFYLLSPIADGPEWTNRLREAFRTAYAETRTDWSFDEPTRERIDEYRLVARLGAMASLPLWYQDASPEKRSERAAEHRTVVNQYLE</sequence>
<dbReference type="InterPro" id="IPR011009">
    <property type="entry name" value="Kinase-like_dom_sf"/>
</dbReference>
<proteinExistence type="predicted"/>
<comment type="caution">
    <text evidence="2">The sequence shown here is derived from an EMBL/GenBank/DDBJ whole genome shotgun (WGS) entry which is preliminary data.</text>
</comment>
<dbReference type="Proteomes" id="UP001596443">
    <property type="component" value="Unassembled WGS sequence"/>
</dbReference>
<dbReference type="Gene3D" id="3.30.200.20">
    <property type="entry name" value="Phosphorylase Kinase, domain 1"/>
    <property type="match status" value="1"/>
</dbReference>
<organism evidence="2 3">
    <name type="scientific">Halobaculum halobium</name>
    <dbReference type="NCBI Taxonomy" id="3032281"/>
    <lineage>
        <taxon>Archaea</taxon>
        <taxon>Methanobacteriati</taxon>
        <taxon>Methanobacteriota</taxon>
        <taxon>Stenosarchaea group</taxon>
        <taxon>Halobacteria</taxon>
        <taxon>Halobacteriales</taxon>
        <taxon>Haloferacaceae</taxon>
        <taxon>Halobaculum</taxon>
    </lineage>
</organism>
<dbReference type="InterPro" id="IPR051678">
    <property type="entry name" value="AGP_Transferase"/>
</dbReference>
<dbReference type="Gene3D" id="3.90.1200.10">
    <property type="match status" value="1"/>
</dbReference>
<dbReference type="RefSeq" id="WP_284063506.1">
    <property type="nucleotide sequence ID" value="NZ_CP126159.1"/>
</dbReference>
<reference evidence="2 3" key="1">
    <citation type="journal article" date="2019" name="Int. J. Syst. Evol. Microbiol.">
        <title>The Global Catalogue of Microorganisms (GCM) 10K type strain sequencing project: providing services to taxonomists for standard genome sequencing and annotation.</title>
        <authorList>
            <consortium name="The Broad Institute Genomics Platform"/>
            <consortium name="The Broad Institute Genome Sequencing Center for Infectious Disease"/>
            <person name="Wu L."/>
            <person name="Ma J."/>
        </authorList>
    </citation>
    <scope>NUCLEOTIDE SEQUENCE [LARGE SCALE GENOMIC DNA]</scope>
    <source>
        <strain evidence="2 3">SYNS20</strain>
    </source>
</reference>
<dbReference type="SUPFAM" id="SSF56112">
    <property type="entry name" value="Protein kinase-like (PK-like)"/>
    <property type="match status" value="1"/>
</dbReference>
<dbReference type="AlphaFoldDB" id="A0ABD5TBA2"/>
<protein>
    <submittedName>
        <fullName evidence="2">Phosphotransferase family protein</fullName>
    </submittedName>
</protein>
<dbReference type="EMBL" id="JBHSWX010000001">
    <property type="protein sequence ID" value="MFC6784685.1"/>
    <property type="molecule type" value="Genomic_DNA"/>
</dbReference>
<dbReference type="GeneID" id="81211401"/>
<dbReference type="InterPro" id="IPR002575">
    <property type="entry name" value="Aminoglycoside_PTrfase"/>
</dbReference>